<dbReference type="Proteomes" id="UP000594042">
    <property type="component" value="Chromosome"/>
</dbReference>
<accession>A0A7G1HWP5</accession>
<evidence type="ECO:0000313" key="2">
    <source>
        <dbReference type="Proteomes" id="UP000594042"/>
    </source>
</evidence>
<dbReference type="KEGG" id="copr:Cop2CBH44_03900"/>
<proteinExistence type="predicted"/>
<dbReference type="RefSeq" id="WP_200755452.1">
    <property type="nucleotide sequence ID" value="NZ_AP023322.1"/>
</dbReference>
<gene>
    <name evidence="1" type="ORF">Cop2CBH44_03900</name>
</gene>
<dbReference type="PROSITE" id="PS51257">
    <property type="entry name" value="PROKAR_LIPOPROTEIN"/>
    <property type="match status" value="1"/>
</dbReference>
<reference evidence="2" key="1">
    <citation type="submission" date="2020-07" db="EMBL/GenBank/DDBJ databases">
        <title>Complete genome sequencing of Coprobacter sp. strain 2CBH44.</title>
        <authorList>
            <person name="Sakamoto M."/>
            <person name="Murakami T."/>
            <person name="Mori H."/>
        </authorList>
    </citation>
    <scope>NUCLEOTIDE SEQUENCE [LARGE SCALE GENOMIC DNA]</scope>
    <source>
        <strain evidence="2">2CBH44</strain>
    </source>
</reference>
<name>A0A7G1HWP5_9BACT</name>
<dbReference type="Gene3D" id="2.40.128.640">
    <property type="match status" value="1"/>
</dbReference>
<dbReference type="Pfam" id="PF04170">
    <property type="entry name" value="NlpE"/>
    <property type="match status" value="1"/>
</dbReference>
<keyword evidence="2" id="KW-1185">Reference proteome</keyword>
<organism evidence="1 2">
    <name type="scientific">Coprobacter secundus subsp. similis</name>
    <dbReference type="NCBI Taxonomy" id="2751153"/>
    <lineage>
        <taxon>Bacteria</taxon>
        <taxon>Pseudomonadati</taxon>
        <taxon>Bacteroidota</taxon>
        <taxon>Bacteroidia</taxon>
        <taxon>Bacteroidales</taxon>
        <taxon>Barnesiellaceae</taxon>
        <taxon>Coprobacter</taxon>
    </lineage>
</organism>
<sequence>MKKFGVIVCAVIMTACVSREKNVKGIITDATMNTMTIVSQQGDTLMFSVLSAERDTPEGILLQDTAIISYMGEYHAGMNAEKIKVFPAKQQDDLALGAGQSHTYEGLLPAASGPGIRYSLTVRSRQHSGDGTFSLTMTYIEAEDGKDQSFSYTGKRFTQRGIPGDNDATVWQLVTDDKKDIFNFLYEDEQTLTLLNDKFEKSSSGLNYTLKLVD</sequence>
<evidence type="ECO:0000313" key="1">
    <source>
        <dbReference type="EMBL" id="BCI62037.1"/>
    </source>
</evidence>
<dbReference type="AlphaFoldDB" id="A0A7G1HWP5"/>
<dbReference type="EMBL" id="AP023322">
    <property type="protein sequence ID" value="BCI62037.1"/>
    <property type="molecule type" value="Genomic_DNA"/>
</dbReference>
<protein>
    <recommendedName>
        <fullName evidence="3">Lipoprotein</fullName>
    </recommendedName>
</protein>
<dbReference type="InterPro" id="IPR007298">
    <property type="entry name" value="Cu-R_lipoprotein_NlpE"/>
</dbReference>
<evidence type="ECO:0008006" key="3">
    <source>
        <dbReference type="Google" id="ProtNLM"/>
    </source>
</evidence>